<dbReference type="InterPro" id="IPR002177">
    <property type="entry name" value="DPS_DNA-bd"/>
</dbReference>
<dbReference type="PANTHER" id="PTHR42932:SF1">
    <property type="entry name" value="GENERAL STRESS PROTEIN 20U"/>
    <property type="match status" value="1"/>
</dbReference>
<dbReference type="Pfam" id="PF00210">
    <property type="entry name" value="Ferritin"/>
    <property type="match status" value="1"/>
</dbReference>
<evidence type="ECO:0000313" key="5">
    <source>
        <dbReference type="Proteomes" id="UP000031829"/>
    </source>
</evidence>
<dbReference type="CDD" id="cd01043">
    <property type="entry name" value="DPS"/>
    <property type="match status" value="1"/>
</dbReference>
<evidence type="ECO:0000256" key="1">
    <source>
        <dbReference type="ARBA" id="ARBA00009497"/>
    </source>
</evidence>
<dbReference type="Gene3D" id="1.20.1260.10">
    <property type="match status" value="1"/>
</dbReference>
<dbReference type="KEGG" id="bmeg:BG04_5518"/>
<dbReference type="PANTHER" id="PTHR42932">
    <property type="entry name" value="GENERAL STRESS PROTEIN 20U"/>
    <property type="match status" value="1"/>
</dbReference>
<gene>
    <name evidence="4" type="primary">dps2</name>
    <name evidence="4" type="ORF">BG04_5518</name>
</gene>
<feature type="domain" description="Ferritin/DPS" evidence="3">
    <location>
        <begin position="6"/>
        <end position="142"/>
    </location>
</feature>
<dbReference type="SUPFAM" id="SSF47240">
    <property type="entry name" value="Ferritin-like"/>
    <property type="match status" value="1"/>
</dbReference>
<sequence length="150" mass="17122">MNLENVLNQQIADFNVLYTKLHRFHWYVKGPQFFTLHEKFEEFYNETADYIDEYAERLLAIGGSPIATMKQFLQAATLSEDGNEQTSEEMVETLINDYTLLVKNLKNAVENAEAAHDHVTADLFIGTIGNIEKHIWMLKAALPVKTSVNA</sequence>
<dbReference type="HOGENOM" id="CLU_098183_2_2_9"/>
<evidence type="ECO:0000259" key="3">
    <source>
        <dbReference type="Pfam" id="PF00210"/>
    </source>
</evidence>
<dbReference type="GO" id="GO:0008199">
    <property type="term" value="F:ferric iron binding"/>
    <property type="evidence" value="ECO:0007669"/>
    <property type="project" value="InterPro"/>
</dbReference>
<dbReference type="InterPro" id="IPR023188">
    <property type="entry name" value="DPS_DNA-bd_CS"/>
</dbReference>
<comment type="similarity">
    <text evidence="1 2">Belongs to the Dps family.</text>
</comment>
<dbReference type="GeneID" id="93643461"/>
<name>A0A0B6AKS7_PRIM2</name>
<evidence type="ECO:0000256" key="2">
    <source>
        <dbReference type="RuleBase" id="RU003875"/>
    </source>
</evidence>
<dbReference type="AlphaFoldDB" id="A0A0B6AKS7"/>
<reference evidence="4 5" key="1">
    <citation type="journal article" date="2015" name="Genome Announc.">
        <title>Complete genome sequences for 35 biothreat assay-relevant bacillus species.</title>
        <authorList>
            <person name="Johnson S.L."/>
            <person name="Daligault H.E."/>
            <person name="Davenport K.W."/>
            <person name="Jaissle J."/>
            <person name="Frey K.G."/>
            <person name="Ladner J.T."/>
            <person name="Broomall S.M."/>
            <person name="Bishop-Lilly K.A."/>
            <person name="Bruce D.C."/>
            <person name="Gibbons H.S."/>
            <person name="Coyne S.R."/>
            <person name="Lo C.C."/>
            <person name="Meincke L."/>
            <person name="Munk A.C."/>
            <person name="Koroleva G.I."/>
            <person name="Rosenzweig C.N."/>
            <person name="Palacios G.F."/>
            <person name="Redden C.L."/>
            <person name="Minogue T.D."/>
            <person name="Chain P.S."/>
        </authorList>
    </citation>
    <scope>NUCLEOTIDE SEQUENCE [LARGE SCALE GENOMIC DNA]</scope>
    <source>
        <strain evidence="5">ATCC 14581 / DSM 32 / JCM 2506 / NBRC 15308 / NCIMB 9376 / NCTC 10342 / NRRL B-14308 / VKM B-512</strain>
    </source>
</reference>
<accession>A0A0B6AKS7</accession>
<dbReference type="PROSITE" id="PS00818">
    <property type="entry name" value="DPS_1"/>
    <property type="match status" value="1"/>
</dbReference>
<dbReference type="InterPro" id="IPR008331">
    <property type="entry name" value="Ferritin_DPS_dom"/>
</dbReference>
<dbReference type="PRINTS" id="PR01346">
    <property type="entry name" value="HELNAPAPROT"/>
</dbReference>
<proteinExistence type="inferred from homology"/>
<dbReference type="GO" id="GO:0016722">
    <property type="term" value="F:oxidoreductase activity, acting on metal ions"/>
    <property type="evidence" value="ECO:0007669"/>
    <property type="project" value="InterPro"/>
</dbReference>
<evidence type="ECO:0000313" key="4">
    <source>
        <dbReference type="EMBL" id="AJI21208.1"/>
    </source>
</evidence>
<dbReference type="InterPro" id="IPR009078">
    <property type="entry name" value="Ferritin-like_SF"/>
</dbReference>
<dbReference type="EMBL" id="CP009920">
    <property type="protein sequence ID" value="AJI21208.1"/>
    <property type="molecule type" value="Genomic_DNA"/>
</dbReference>
<dbReference type="PIRSF" id="PIRSF005900">
    <property type="entry name" value="Dps"/>
    <property type="match status" value="1"/>
</dbReference>
<dbReference type="InterPro" id="IPR012347">
    <property type="entry name" value="Ferritin-like"/>
</dbReference>
<protein>
    <submittedName>
        <fullName evidence="4">DNA protection during starvation protein 2</fullName>
    </submittedName>
</protein>
<dbReference type="Proteomes" id="UP000031829">
    <property type="component" value="Chromosome"/>
</dbReference>
<dbReference type="RefSeq" id="WP_025751201.1">
    <property type="nucleotide sequence ID" value="NZ_BCVB01000006.1"/>
</dbReference>
<organism evidence="4 5">
    <name type="scientific">Priestia megaterium (strain ATCC 14581 / DSM 32 / CCUG 1817 / JCM 2506 / NBRC 15308 / NCIMB 9376 / NCTC 10342 / NRRL B-14308 / VKM B-512 / Ford 19)</name>
    <name type="common">Bacillus megaterium</name>
    <dbReference type="NCBI Taxonomy" id="1348623"/>
    <lineage>
        <taxon>Bacteria</taxon>
        <taxon>Bacillati</taxon>
        <taxon>Bacillota</taxon>
        <taxon>Bacilli</taxon>
        <taxon>Bacillales</taxon>
        <taxon>Bacillaceae</taxon>
        <taxon>Priestia</taxon>
    </lineage>
</organism>